<dbReference type="InterPro" id="IPR050375">
    <property type="entry name" value="MFS_TsgA-like"/>
</dbReference>
<keyword evidence="5" id="KW-1185">Reference proteome</keyword>
<evidence type="ECO:0008006" key="6">
    <source>
        <dbReference type="Google" id="ProtNLM"/>
    </source>
</evidence>
<dbReference type="InterPro" id="IPR036259">
    <property type="entry name" value="MFS_trans_sf"/>
</dbReference>
<accession>A0ABT9BAG5</accession>
<name>A0ABT9BAG5_9BACT</name>
<reference evidence="4" key="1">
    <citation type="submission" date="2023-07" db="EMBL/GenBank/DDBJ databases">
        <authorList>
            <person name="Kim M.K."/>
        </authorList>
    </citation>
    <scope>NUCLEOTIDE SEQUENCE</scope>
    <source>
        <strain evidence="4">ASUV-10-1</strain>
    </source>
</reference>
<dbReference type="EMBL" id="JAUQSY010000006">
    <property type="protein sequence ID" value="MDO7875177.1"/>
    <property type="molecule type" value="Genomic_DNA"/>
</dbReference>
<keyword evidence="3" id="KW-1133">Transmembrane helix</keyword>
<evidence type="ECO:0000256" key="3">
    <source>
        <dbReference type="SAM" id="Phobius"/>
    </source>
</evidence>
<evidence type="ECO:0000256" key="2">
    <source>
        <dbReference type="ARBA" id="ARBA00022475"/>
    </source>
</evidence>
<keyword evidence="3" id="KW-0472">Membrane</keyword>
<dbReference type="SUPFAM" id="SSF103473">
    <property type="entry name" value="MFS general substrate transporter"/>
    <property type="match status" value="1"/>
</dbReference>
<dbReference type="PANTHER" id="PTHR43702:SF3">
    <property type="entry name" value="PROTEIN TSGA"/>
    <property type="match status" value="1"/>
</dbReference>
<evidence type="ECO:0000313" key="4">
    <source>
        <dbReference type="EMBL" id="MDO7875177.1"/>
    </source>
</evidence>
<dbReference type="RefSeq" id="WP_305006494.1">
    <property type="nucleotide sequence ID" value="NZ_JAUQSY010000006.1"/>
</dbReference>
<comment type="subcellular location">
    <subcellularLocation>
        <location evidence="1">Cell inner membrane</location>
        <topology evidence="1">Multi-pass membrane protein</topology>
    </subcellularLocation>
</comment>
<evidence type="ECO:0000256" key="1">
    <source>
        <dbReference type="ARBA" id="ARBA00004429"/>
    </source>
</evidence>
<protein>
    <recommendedName>
        <fullName evidence="6">Glucose/galactose MFS transporter</fullName>
    </recommendedName>
</protein>
<comment type="caution">
    <text evidence="4">The sequence shown here is derived from an EMBL/GenBank/DDBJ whole genome shotgun (WGS) entry which is preliminary data.</text>
</comment>
<feature type="transmembrane region" description="Helical" evidence="3">
    <location>
        <begin position="12"/>
        <end position="29"/>
    </location>
</feature>
<dbReference type="Gene3D" id="1.20.1250.20">
    <property type="entry name" value="MFS general substrate transporter like domains"/>
    <property type="match status" value="1"/>
</dbReference>
<proteinExistence type="predicted"/>
<evidence type="ECO:0000313" key="5">
    <source>
        <dbReference type="Proteomes" id="UP001176429"/>
    </source>
</evidence>
<feature type="transmembrane region" description="Helical" evidence="3">
    <location>
        <begin position="66"/>
        <end position="84"/>
    </location>
</feature>
<feature type="transmembrane region" description="Helical" evidence="3">
    <location>
        <begin position="35"/>
        <end position="54"/>
    </location>
</feature>
<keyword evidence="3" id="KW-0812">Transmembrane</keyword>
<dbReference type="Proteomes" id="UP001176429">
    <property type="component" value="Unassembled WGS sequence"/>
</dbReference>
<dbReference type="PANTHER" id="PTHR43702">
    <property type="entry name" value="L-FUCOSE-PROTON SYMPORTER"/>
    <property type="match status" value="1"/>
</dbReference>
<gene>
    <name evidence="4" type="ORF">Q5H93_10580</name>
</gene>
<keyword evidence="2" id="KW-1003">Cell membrane</keyword>
<feature type="transmembrane region" description="Helical" evidence="3">
    <location>
        <begin position="96"/>
        <end position="114"/>
    </location>
</feature>
<sequence>MTADEQHSRLLTAFALGNALMCLLVAQNLSWPSFIALLLINFFFSLMFPTIFSLGIKDPGRHTPQASSILVMAVAGGAVFPYLMGKVANHDVGAAYYLPIICYAFIALFGARLYRVR</sequence>
<organism evidence="4 5">
    <name type="scientific">Hymenobacter aranciens</name>
    <dbReference type="NCBI Taxonomy" id="3063996"/>
    <lineage>
        <taxon>Bacteria</taxon>
        <taxon>Pseudomonadati</taxon>
        <taxon>Bacteroidota</taxon>
        <taxon>Cytophagia</taxon>
        <taxon>Cytophagales</taxon>
        <taxon>Hymenobacteraceae</taxon>
        <taxon>Hymenobacter</taxon>
    </lineage>
</organism>